<dbReference type="Pfam" id="PF00383">
    <property type="entry name" value="dCMP_cyt_deam_1"/>
    <property type="match status" value="1"/>
</dbReference>
<name>A0A4R6XQ66_9GAMM</name>
<evidence type="ECO:0000256" key="1">
    <source>
        <dbReference type="ARBA" id="ARBA00010669"/>
    </source>
</evidence>
<accession>A0A4R6XQ66</accession>
<reference evidence="10 11" key="1">
    <citation type="submission" date="2019-03" db="EMBL/GenBank/DDBJ databases">
        <title>Genomic Encyclopedia of Type Strains, Phase IV (KMG-IV): sequencing the most valuable type-strain genomes for metagenomic binning, comparative biology and taxonomic classification.</title>
        <authorList>
            <person name="Goeker M."/>
        </authorList>
    </citation>
    <scope>NUCLEOTIDE SEQUENCE [LARGE SCALE GENOMIC DNA]</scope>
    <source>
        <strain evidence="10 11">DSM 25488</strain>
    </source>
</reference>
<evidence type="ECO:0000256" key="5">
    <source>
        <dbReference type="ARBA" id="ARBA00022801"/>
    </source>
</evidence>
<protein>
    <recommendedName>
        <fullName evidence="8">tRNA-specific adenosine deaminase</fullName>
        <ecNumber evidence="8">3.5.4.33</ecNumber>
    </recommendedName>
</protein>
<dbReference type="HAMAP" id="MF_00972">
    <property type="entry name" value="tRNA_aden_deaminase"/>
    <property type="match status" value="1"/>
</dbReference>
<dbReference type="PROSITE" id="PS00903">
    <property type="entry name" value="CYT_DCMP_DEAMINASES_1"/>
    <property type="match status" value="1"/>
</dbReference>
<dbReference type="PANTHER" id="PTHR11079">
    <property type="entry name" value="CYTOSINE DEAMINASE FAMILY MEMBER"/>
    <property type="match status" value="1"/>
</dbReference>
<evidence type="ECO:0000259" key="9">
    <source>
        <dbReference type="PROSITE" id="PS51747"/>
    </source>
</evidence>
<sequence>MGINQTKDDAYFMRLAMAQAHTAEQQGEVPVGAVIVQSGEVVAAAYNQMINLNNPTAHAENLVLAAAGEKLQNYRLVDCDLFVTLEPCTMCAGAMIHARIKRVVFGAFDSKTGVLGSVDNMMQKPYHNHQIEVVGGVLGDECGQLLSQFFKQRRIANKSKRCE</sequence>
<proteinExistence type="inferred from homology"/>
<comment type="caution">
    <text evidence="10">The sequence shown here is derived from an EMBL/GenBank/DDBJ whole genome shotgun (WGS) entry which is preliminary data.</text>
</comment>
<dbReference type="CDD" id="cd01285">
    <property type="entry name" value="nucleoside_deaminase"/>
    <property type="match status" value="1"/>
</dbReference>
<comment type="similarity">
    <text evidence="1">Belongs to the cytidine and deoxycytidylate deaminase family. ADAT2 subfamily.</text>
</comment>
<evidence type="ECO:0000256" key="3">
    <source>
        <dbReference type="ARBA" id="ARBA00022694"/>
    </source>
</evidence>
<keyword evidence="5 8" id="KW-0378">Hydrolase</keyword>
<keyword evidence="11" id="KW-1185">Reference proteome</keyword>
<dbReference type="Gene3D" id="3.40.140.10">
    <property type="entry name" value="Cytidine Deaminase, domain 2"/>
    <property type="match status" value="1"/>
</dbReference>
<evidence type="ECO:0000256" key="6">
    <source>
        <dbReference type="ARBA" id="ARBA00022833"/>
    </source>
</evidence>
<dbReference type="InterPro" id="IPR016193">
    <property type="entry name" value="Cytidine_deaminase-like"/>
</dbReference>
<evidence type="ECO:0000256" key="7">
    <source>
        <dbReference type="ARBA" id="ARBA00048045"/>
    </source>
</evidence>
<feature type="binding site" evidence="8">
    <location>
        <position position="58"/>
    </location>
    <ligand>
        <name>Zn(2+)</name>
        <dbReference type="ChEBI" id="CHEBI:29105"/>
        <note>catalytic</note>
    </ligand>
</feature>
<feature type="active site" description="Proton donor" evidence="8">
    <location>
        <position position="60"/>
    </location>
</feature>
<keyword evidence="3 8" id="KW-0819">tRNA processing</keyword>
<dbReference type="PROSITE" id="PS51747">
    <property type="entry name" value="CYT_DCMP_DEAMINASES_2"/>
    <property type="match status" value="1"/>
</dbReference>
<feature type="binding site" evidence="8">
    <location>
        <position position="91"/>
    </location>
    <ligand>
        <name>Zn(2+)</name>
        <dbReference type="ChEBI" id="CHEBI:29105"/>
        <note>catalytic</note>
    </ligand>
</feature>
<dbReference type="GO" id="GO:0002100">
    <property type="term" value="P:tRNA wobble adenosine to inosine editing"/>
    <property type="evidence" value="ECO:0007669"/>
    <property type="project" value="UniProtKB-UniRule"/>
</dbReference>
<dbReference type="Proteomes" id="UP000295724">
    <property type="component" value="Unassembled WGS sequence"/>
</dbReference>
<evidence type="ECO:0000256" key="4">
    <source>
        <dbReference type="ARBA" id="ARBA00022723"/>
    </source>
</evidence>
<comment type="cofactor">
    <cofactor evidence="8">
        <name>Zn(2+)</name>
        <dbReference type="ChEBI" id="CHEBI:29105"/>
    </cofactor>
    <text evidence="8">Binds 1 zinc ion per subunit.</text>
</comment>
<gene>
    <name evidence="8" type="primary">tadA</name>
    <name evidence="10" type="ORF">C8D91_2295</name>
</gene>
<dbReference type="AlphaFoldDB" id="A0A4R6XQ66"/>
<dbReference type="InterPro" id="IPR002125">
    <property type="entry name" value="CMP_dCMP_dom"/>
</dbReference>
<dbReference type="FunFam" id="3.40.140.10:FF:000005">
    <property type="entry name" value="tRNA-specific adenosine deaminase"/>
    <property type="match status" value="1"/>
</dbReference>
<dbReference type="InterPro" id="IPR028883">
    <property type="entry name" value="tRNA_aden_deaminase"/>
</dbReference>
<dbReference type="NCBIfam" id="NF008113">
    <property type="entry name" value="PRK10860.1"/>
    <property type="match status" value="1"/>
</dbReference>
<keyword evidence="6 8" id="KW-0862">Zinc</keyword>
<evidence type="ECO:0000256" key="8">
    <source>
        <dbReference type="HAMAP-Rule" id="MF_00972"/>
    </source>
</evidence>
<feature type="domain" description="CMP/dCMP-type deaminase" evidence="9">
    <location>
        <begin position="7"/>
        <end position="118"/>
    </location>
</feature>
<comment type="catalytic activity">
    <reaction evidence="7 8">
        <text>adenosine(34) in tRNA + H2O + H(+) = inosine(34) in tRNA + NH4(+)</text>
        <dbReference type="Rhea" id="RHEA:43168"/>
        <dbReference type="Rhea" id="RHEA-COMP:10373"/>
        <dbReference type="Rhea" id="RHEA-COMP:10374"/>
        <dbReference type="ChEBI" id="CHEBI:15377"/>
        <dbReference type="ChEBI" id="CHEBI:15378"/>
        <dbReference type="ChEBI" id="CHEBI:28938"/>
        <dbReference type="ChEBI" id="CHEBI:74411"/>
        <dbReference type="ChEBI" id="CHEBI:82852"/>
        <dbReference type="EC" id="3.5.4.33"/>
    </reaction>
</comment>
<dbReference type="PANTHER" id="PTHR11079:SF202">
    <property type="entry name" value="TRNA-SPECIFIC ADENOSINE DEAMINASE"/>
    <property type="match status" value="1"/>
</dbReference>
<dbReference type="InterPro" id="IPR016192">
    <property type="entry name" value="APOBEC/CMP_deaminase_Zn-bd"/>
</dbReference>
<dbReference type="EC" id="3.5.4.33" evidence="8"/>
<dbReference type="GO" id="GO:0052717">
    <property type="term" value="F:tRNA-specific adenosine-34 deaminase activity"/>
    <property type="evidence" value="ECO:0007669"/>
    <property type="project" value="UniProtKB-UniRule"/>
</dbReference>
<dbReference type="RefSeq" id="WP_211337059.1">
    <property type="nucleotide sequence ID" value="NZ_NIHB01000003.1"/>
</dbReference>
<evidence type="ECO:0000313" key="11">
    <source>
        <dbReference type="Proteomes" id="UP000295724"/>
    </source>
</evidence>
<dbReference type="EMBL" id="SNZB01000005">
    <property type="protein sequence ID" value="TDR18378.1"/>
    <property type="molecule type" value="Genomic_DNA"/>
</dbReference>
<comment type="function">
    <text evidence="8">Catalyzes the deamination of adenosine to inosine at the wobble position 34 of tRNA(Arg2).</text>
</comment>
<feature type="binding site" evidence="8">
    <location>
        <position position="88"/>
    </location>
    <ligand>
        <name>Zn(2+)</name>
        <dbReference type="ChEBI" id="CHEBI:29105"/>
        <note>catalytic</note>
    </ligand>
</feature>
<dbReference type="SUPFAM" id="SSF53927">
    <property type="entry name" value="Cytidine deaminase-like"/>
    <property type="match status" value="1"/>
</dbReference>
<keyword evidence="4 8" id="KW-0479">Metal-binding</keyword>
<comment type="subunit">
    <text evidence="2 8">Homodimer.</text>
</comment>
<evidence type="ECO:0000313" key="10">
    <source>
        <dbReference type="EMBL" id="TDR18378.1"/>
    </source>
</evidence>
<dbReference type="GO" id="GO:0008270">
    <property type="term" value="F:zinc ion binding"/>
    <property type="evidence" value="ECO:0007669"/>
    <property type="project" value="UniProtKB-UniRule"/>
</dbReference>
<organism evidence="10 11">
    <name type="scientific">Marinicella litoralis</name>
    <dbReference type="NCBI Taxonomy" id="644220"/>
    <lineage>
        <taxon>Bacteria</taxon>
        <taxon>Pseudomonadati</taxon>
        <taxon>Pseudomonadota</taxon>
        <taxon>Gammaproteobacteria</taxon>
        <taxon>Lysobacterales</taxon>
        <taxon>Marinicellaceae</taxon>
        <taxon>Marinicella</taxon>
    </lineage>
</organism>
<evidence type="ECO:0000256" key="2">
    <source>
        <dbReference type="ARBA" id="ARBA00011738"/>
    </source>
</evidence>